<proteinExistence type="inferred from homology"/>
<keyword evidence="3 7" id="KW-0134">Cell wall</keyword>
<name>A0A409YKK1_9AGAR</name>
<organism evidence="8 9">
    <name type="scientific">Gymnopilus dilepis</name>
    <dbReference type="NCBI Taxonomy" id="231916"/>
    <lineage>
        <taxon>Eukaryota</taxon>
        <taxon>Fungi</taxon>
        <taxon>Dikarya</taxon>
        <taxon>Basidiomycota</taxon>
        <taxon>Agaricomycotina</taxon>
        <taxon>Agaricomycetes</taxon>
        <taxon>Agaricomycetidae</taxon>
        <taxon>Agaricales</taxon>
        <taxon>Agaricineae</taxon>
        <taxon>Hymenogastraceae</taxon>
        <taxon>Gymnopilus</taxon>
    </lineage>
</organism>
<dbReference type="InterPro" id="IPR019778">
    <property type="entry name" value="Class_I_Hydrophobin_CS"/>
</dbReference>
<evidence type="ECO:0000256" key="2">
    <source>
        <dbReference type="ARBA" id="ARBA00010446"/>
    </source>
</evidence>
<dbReference type="PROSITE" id="PS00956">
    <property type="entry name" value="HYDROPHOBIN"/>
    <property type="match status" value="1"/>
</dbReference>
<feature type="signal peptide" evidence="7">
    <location>
        <begin position="1"/>
        <end position="19"/>
    </location>
</feature>
<gene>
    <name evidence="8" type="ORF">CVT26_006132</name>
</gene>
<dbReference type="Pfam" id="PF01185">
    <property type="entry name" value="Hydrophobin"/>
    <property type="match status" value="1"/>
</dbReference>
<keyword evidence="6 7" id="KW-1015">Disulfide bond</keyword>
<evidence type="ECO:0000256" key="3">
    <source>
        <dbReference type="ARBA" id="ARBA00022512"/>
    </source>
</evidence>
<dbReference type="GO" id="GO:0005199">
    <property type="term" value="F:structural constituent of cell wall"/>
    <property type="evidence" value="ECO:0007669"/>
    <property type="project" value="InterPro"/>
</dbReference>
<dbReference type="CDD" id="cd23507">
    <property type="entry name" value="hydrophobin_I"/>
    <property type="match status" value="1"/>
</dbReference>
<evidence type="ECO:0000256" key="5">
    <source>
        <dbReference type="ARBA" id="ARBA00022729"/>
    </source>
</evidence>
<dbReference type="InParanoid" id="A0A409YKK1"/>
<feature type="chain" id="PRO_5018812466" description="Hydrophobin" evidence="7">
    <location>
        <begin position="20"/>
        <end position="108"/>
    </location>
</feature>
<dbReference type="Proteomes" id="UP000284706">
    <property type="component" value="Unassembled WGS sequence"/>
</dbReference>
<dbReference type="EMBL" id="NHYE01000718">
    <property type="protein sequence ID" value="PPR03591.1"/>
    <property type="molecule type" value="Genomic_DNA"/>
</dbReference>
<comment type="caution">
    <text evidence="8">The sequence shown here is derived from an EMBL/GenBank/DDBJ whole genome shotgun (WGS) entry which is preliminary data.</text>
</comment>
<evidence type="ECO:0000313" key="8">
    <source>
        <dbReference type="EMBL" id="PPR03591.1"/>
    </source>
</evidence>
<evidence type="ECO:0000256" key="6">
    <source>
        <dbReference type="ARBA" id="ARBA00023157"/>
    </source>
</evidence>
<keyword evidence="4 7" id="KW-0964">Secreted</keyword>
<comment type="similarity">
    <text evidence="2 7">Belongs to the fungal hydrophobin family.</text>
</comment>
<reference evidence="8 9" key="1">
    <citation type="journal article" date="2018" name="Evol. Lett.">
        <title>Horizontal gene cluster transfer increased hallucinogenic mushroom diversity.</title>
        <authorList>
            <person name="Reynolds H.T."/>
            <person name="Vijayakumar V."/>
            <person name="Gluck-Thaler E."/>
            <person name="Korotkin H.B."/>
            <person name="Matheny P.B."/>
            <person name="Slot J.C."/>
        </authorList>
    </citation>
    <scope>NUCLEOTIDE SEQUENCE [LARGE SCALE GENOMIC DNA]</scope>
    <source>
        <strain evidence="8 9">SRW20</strain>
    </source>
</reference>
<protein>
    <recommendedName>
        <fullName evidence="7">Hydrophobin</fullName>
    </recommendedName>
</protein>
<keyword evidence="5 7" id="KW-0732">Signal</keyword>
<evidence type="ECO:0000256" key="1">
    <source>
        <dbReference type="ARBA" id="ARBA00004191"/>
    </source>
</evidence>
<evidence type="ECO:0000256" key="4">
    <source>
        <dbReference type="ARBA" id="ARBA00022525"/>
    </source>
</evidence>
<dbReference type="SMART" id="SM00075">
    <property type="entry name" value="HYDRO"/>
    <property type="match status" value="1"/>
</dbReference>
<accession>A0A409YKK1</accession>
<keyword evidence="9" id="KW-1185">Reference proteome</keyword>
<dbReference type="AlphaFoldDB" id="A0A409YKK1"/>
<dbReference type="OrthoDB" id="3036350at2759"/>
<dbReference type="GO" id="GO:0009277">
    <property type="term" value="C:fungal-type cell wall"/>
    <property type="evidence" value="ECO:0007669"/>
    <property type="project" value="InterPro"/>
</dbReference>
<comment type="subcellular location">
    <subcellularLocation>
        <location evidence="1 7">Secreted</location>
        <location evidence="1 7">Cell wall</location>
    </subcellularLocation>
</comment>
<evidence type="ECO:0000313" key="9">
    <source>
        <dbReference type="Proteomes" id="UP000284706"/>
    </source>
</evidence>
<dbReference type="InterPro" id="IPR001338">
    <property type="entry name" value="Class_I_Hydrophobin"/>
</dbReference>
<sequence length="108" mass="10469">MFSKLAVFVAAAFVATAVAGSITDSCNTGTVQCCDSLNEPTSSAVAGVLGLVGVALSDVTAQVGLHCNPITAIGAGTGANCNASPACCDKVYSNSLVGINCTPISLGA</sequence>
<evidence type="ECO:0000256" key="7">
    <source>
        <dbReference type="RuleBase" id="RU365009"/>
    </source>
</evidence>